<reference evidence="2 3" key="2">
    <citation type="journal article" date="2020" name="Int. J. Syst. Evol. Microbiol.">
        <title>Description and complete genome sequences of Bradyrhizobium symbiodeficiens sp. nov., a non-symbiotic bacterium associated with legumes native to Canada.</title>
        <authorList>
            <person name="Bromfield E.S.P."/>
            <person name="Cloutier S."/>
            <person name="Nguyen H.D.T."/>
        </authorList>
    </citation>
    <scope>NUCLEOTIDE SEQUENCE [LARGE SCALE GENOMIC DNA]</scope>
    <source>
        <strain evidence="2 3">65S1MB</strain>
    </source>
</reference>
<feature type="transmembrane region" description="Helical" evidence="1">
    <location>
        <begin position="372"/>
        <end position="392"/>
    </location>
</feature>
<evidence type="ECO:0000313" key="2">
    <source>
        <dbReference type="EMBL" id="QDF42461.2"/>
    </source>
</evidence>
<name>A0ABX5WGK9_9BRAD</name>
<dbReference type="Proteomes" id="UP000319298">
    <property type="component" value="Chromosome"/>
</dbReference>
<keyword evidence="3" id="KW-1185">Reference proteome</keyword>
<gene>
    <name evidence="2" type="ORF">FJN17_22445</name>
</gene>
<keyword evidence="1" id="KW-0812">Transmembrane</keyword>
<sequence length="406" mass="45816">MADFLGEQKSMRRDRVPDFDEFSLVLGGPLFQLLRRAHLSDDAMTLVRQRIVVFSSLTWLPLLFLSALDGKAIGSSVKVPFLLDVEVYTRFLVAMPLLVVAELVVHHRMRFLVAEFLERNLIPEHALAQFKAIIASELRLRNSVLAEVLLLGVVYIAGIMIIWRHYFTLDAPTWYASPVADGSTLSSAGIWYGYISLPIFQFLLCRWYFRIFIWMRFLWQVSRIDLSLVPTHPDRVGGLGFLSETVYAFVPLLVAHGTLLAGLLGNRILHLGATLPSFMLEIVVLLVFLICLILGPFVVFSPQLARVKRMGKREYGSLAERYVRKFDQKWLRDGAPAEEPLIGSADIQSLADLGNSYEIVRTMRVIPFSKEAILQLAAVTVAPLAPLLLTMMSLEEILKKLIGILF</sequence>
<feature type="transmembrane region" description="Helical" evidence="1">
    <location>
        <begin position="189"/>
        <end position="209"/>
    </location>
</feature>
<organism evidence="2 3">
    <name type="scientific">Bradyrhizobium symbiodeficiens</name>
    <dbReference type="NCBI Taxonomy" id="1404367"/>
    <lineage>
        <taxon>Bacteria</taxon>
        <taxon>Pseudomonadati</taxon>
        <taxon>Pseudomonadota</taxon>
        <taxon>Alphaproteobacteria</taxon>
        <taxon>Hyphomicrobiales</taxon>
        <taxon>Nitrobacteraceae</taxon>
        <taxon>Bradyrhizobium</taxon>
    </lineage>
</organism>
<feature type="transmembrane region" description="Helical" evidence="1">
    <location>
        <begin position="51"/>
        <end position="68"/>
    </location>
</feature>
<dbReference type="EMBL" id="CP041090">
    <property type="protein sequence ID" value="QDF42461.2"/>
    <property type="molecule type" value="Genomic_DNA"/>
</dbReference>
<reference evidence="3" key="1">
    <citation type="submission" date="2019-06" db="EMBL/GenBank/DDBJ databases">
        <title>Whole-Genome Sequence of Bradyrhizobium sp. 3 Strain 65S1MB.</title>
        <authorList>
            <person name="Bromfield E.S.P."/>
            <person name="Cloutier S."/>
            <person name="Nguyen H.D.T."/>
        </authorList>
    </citation>
    <scope>NUCLEOTIDE SEQUENCE [LARGE SCALE GENOMIC DNA]</scope>
    <source>
        <strain evidence="3">65S1MB</strain>
    </source>
</reference>
<evidence type="ECO:0000256" key="1">
    <source>
        <dbReference type="SAM" id="Phobius"/>
    </source>
</evidence>
<protein>
    <submittedName>
        <fullName evidence="2">Uncharacterized protein</fullName>
    </submittedName>
</protein>
<feature type="transmembrane region" description="Helical" evidence="1">
    <location>
        <begin position="245"/>
        <end position="265"/>
    </location>
</feature>
<accession>A0ABX5WGK9</accession>
<feature type="transmembrane region" description="Helical" evidence="1">
    <location>
        <begin position="277"/>
        <end position="300"/>
    </location>
</feature>
<proteinExistence type="predicted"/>
<feature type="transmembrane region" description="Helical" evidence="1">
    <location>
        <begin position="148"/>
        <end position="169"/>
    </location>
</feature>
<keyword evidence="1" id="KW-1133">Transmembrane helix</keyword>
<evidence type="ECO:0000313" key="3">
    <source>
        <dbReference type="Proteomes" id="UP000319298"/>
    </source>
</evidence>
<keyword evidence="1" id="KW-0472">Membrane</keyword>
<dbReference type="RefSeq" id="WP_202975544.1">
    <property type="nucleotide sequence ID" value="NZ_CP029427.2"/>
</dbReference>
<feature type="transmembrane region" description="Helical" evidence="1">
    <location>
        <begin position="88"/>
        <end position="105"/>
    </location>
</feature>